<accession>A0ABS8GZ55</accession>
<dbReference type="Proteomes" id="UP001197770">
    <property type="component" value="Unassembled WGS sequence"/>
</dbReference>
<comment type="caution">
    <text evidence="2">The sequence shown here is derived from an EMBL/GenBank/DDBJ whole genome shotgun (WGS) entry which is preliminary data.</text>
</comment>
<keyword evidence="3" id="KW-1185">Reference proteome</keyword>
<reference evidence="2 3" key="1">
    <citation type="submission" date="2021-11" db="EMBL/GenBank/DDBJ databases">
        <title>Seasonal and diel survey of microbial diversity of the Tyrrhenian coast.</title>
        <authorList>
            <person name="Gattoni G."/>
            <person name="Corral P."/>
        </authorList>
    </citation>
    <scope>NUCLEOTIDE SEQUENCE [LARGE SCALE GENOMIC DNA]</scope>
    <source>
        <strain evidence="2 3">Mr9</strain>
    </source>
</reference>
<dbReference type="EMBL" id="JAJGMW010000028">
    <property type="protein sequence ID" value="MCC4214366.1"/>
    <property type="molecule type" value="Genomic_DNA"/>
</dbReference>
<keyword evidence="1" id="KW-1133">Transmembrane helix</keyword>
<feature type="transmembrane region" description="Helical" evidence="1">
    <location>
        <begin position="44"/>
        <end position="65"/>
    </location>
</feature>
<evidence type="ECO:0008006" key="4">
    <source>
        <dbReference type="Google" id="ProtNLM"/>
    </source>
</evidence>
<evidence type="ECO:0000256" key="1">
    <source>
        <dbReference type="SAM" id="Phobius"/>
    </source>
</evidence>
<gene>
    <name evidence="2" type="ORF">LLW17_16690</name>
</gene>
<evidence type="ECO:0000313" key="2">
    <source>
        <dbReference type="EMBL" id="MCC4214366.1"/>
    </source>
</evidence>
<organism evidence="2 3">
    <name type="scientific">Leeuwenhoekiella parthenopeia</name>
    <dbReference type="NCBI Taxonomy" id="2890320"/>
    <lineage>
        <taxon>Bacteria</taxon>
        <taxon>Pseudomonadati</taxon>
        <taxon>Bacteroidota</taxon>
        <taxon>Flavobacteriia</taxon>
        <taxon>Flavobacteriales</taxon>
        <taxon>Flavobacteriaceae</taxon>
        <taxon>Leeuwenhoekiella</taxon>
    </lineage>
</organism>
<keyword evidence="1" id="KW-0812">Transmembrane</keyword>
<name>A0ABS8GZ55_9FLAO</name>
<proteinExistence type="predicted"/>
<evidence type="ECO:0000313" key="3">
    <source>
        <dbReference type="Proteomes" id="UP001197770"/>
    </source>
</evidence>
<protein>
    <recommendedName>
        <fullName evidence="4">PH domain-containing protein</fullName>
    </recommendedName>
</protein>
<feature type="transmembrane region" description="Helical" evidence="1">
    <location>
        <begin position="13"/>
        <end position="32"/>
    </location>
</feature>
<sequence>MNTYKEVQRFDQWWLRLLLVVILAIAISPLILDWDTLKLSRFEIASVILSILVILGLFLGFWYVFKLETSIDSKGITYRFFPFHIKSRFKSWEEIKSATVRKYNPIREYGGWGYRISFTKRKALNTKGNKGVQLYFKDGNELLLGTQHPEKIKEILDYYKIPVNSTLP</sequence>
<dbReference type="RefSeq" id="WP_228231426.1">
    <property type="nucleotide sequence ID" value="NZ_JAJGMW010000028.1"/>
</dbReference>
<keyword evidence="1" id="KW-0472">Membrane</keyword>